<feature type="region of interest" description="Disordered" evidence="2">
    <location>
        <begin position="56"/>
        <end position="106"/>
    </location>
</feature>
<reference evidence="4" key="1">
    <citation type="submission" date="2017-03" db="EMBL/GenBank/DDBJ databases">
        <title>Phytopthora megakarya and P. palmivora, two closely related causual agents of cacao black pod achieved similar genome size and gene model numbers by different mechanisms.</title>
        <authorList>
            <person name="Ali S."/>
            <person name="Shao J."/>
            <person name="Larry D.J."/>
            <person name="Kronmiller B."/>
            <person name="Shen D."/>
            <person name="Strem M.D."/>
            <person name="Melnick R.L."/>
            <person name="Guiltinan M.J."/>
            <person name="Tyler B.M."/>
            <person name="Meinhardt L.W."/>
            <person name="Bailey B.A."/>
        </authorList>
    </citation>
    <scope>NUCLEOTIDE SEQUENCE [LARGE SCALE GENOMIC DNA]</scope>
    <source>
        <strain evidence="4">zdho120</strain>
    </source>
</reference>
<proteinExistence type="predicted"/>
<feature type="compositionally biased region" description="Acidic residues" evidence="2">
    <location>
        <begin position="96"/>
        <end position="106"/>
    </location>
</feature>
<feature type="compositionally biased region" description="Basic and acidic residues" evidence="2">
    <location>
        <begin position="17"/>
        <end position="29"/>
    </location>
</feature>
<organism evidence="3 4">
    <name type="scientific">Phytophthora megakarya</name>
    <dbReference type="NCBI Taxonomy" id="4795"/>
    <lineage>
        <taxon>Eukaryota</taxon>
        <taxon>Sar</taxon>
        <taxon>Stramenopiles</taxon>
        <taxon>Oomycota</taxon>
        <taxon>Peronosporomycetes</taxon>
        <taxon>Peronosporales</taxon>
        <taxon>Peronosporaceae</taxon>
        <taxon>Phytophthora</taxon>
    </lineage>
</organism>
<evidence type="ECO:0000256" key="2">
    <source>
        <dbReference type="SAM" id="MobiDB-lite"/>
    </source>
</evidence>
<gene>
    <name evidence="3" type="ORF">PHMEG_00032769</name>
</gene>
<comment type="caution">
    <text evidence="3">The sequence shown here is derived from an EMBL/GenBank/DDBJ whole genome shotgun (WGS) entry which is preliminary data.</text>
</comment>
<protein>
    <submittedName>
        <fullName evidence="3">Uncharacterized protein</fullName>
    </submittedName>
</protein>
<dbReference type="OrthoDB" id="126490at2759"/>
<dbReference type="AlphaFoldDB" id="A0A225UU78"/>
<dbReference type="Proteomes" id="UP000198211">
    <property type="component" value="Unassembled WGS sequence"/>
</dbReference>
<feature type="coiled-coil region" evidence="1">
    <location>
        <begin position="307"/>
        <end position="369"/>
    </location>
</feature>
<evidence type="ECO:0000313" key="3">
    <source>
        <dbReference type="EMBL" id="OWY96855.1"/>
    </source>
</evidence>
<sequence>MDAALREIQWLKRIMKELSDERETAMPDPKDDEAEEDDSELDRLLRHAMLLLRRKTSKQQFNSSTEEDTAEPTDEEEDDELLQRAVTLLRGRREESDAESEQEDEELDRLLRRAMELFAERRRRWLSIGEKDNGTDLDVKTIKAATGSVSPGSTGTTDDEDEEDDELDNLLHRAMYVLRQRLREPSIVDEPIIDTEDVSDVCPLGWRKALRLQHLKGNKKRPRDETVSDERNKKRARCLIELQVDDEDELAETQTNESSSPGTIDYSIESREIDDGQSQVEQLHQEVQCIMTDRSDTVDEQTQTFEEPADENELETLRATNAKLEEENADLKQQLQQQKFDNISDAKMIELLQEQVQRLQQRELELMRAVSRCSAR</sequence>
<feature type="compositionally biased region" description="Acidic residues" evidence="2">
    <location>
        <begin position="30"/>
        <end position="40"/>
    </location>
</feature>
<feature type="region of interest" description="Disordered" evidence="2">
    <location>
        <begin position="143"/>
        <end position="164"/>
    </location>
</feature>
<feature type="compositionally biased region" description="Low complexity" evidence="2">
    <location>
        <begin position="146"/>
        <end position="156"/>
    </location>
</feature>
<keyword evidence="4" id="KW-1185">Reference proteome</keyword>
<accession>A0A225UU78</accession>
<keyword evidence="1" id="KW-0175">Coiled coil</keyword>
<feature type="compositionally biased region" description="Acidic residues" evidence="2">
    <location>
        <begin position="65"/>
        <end position="80"/>
    </location>
</feature>
<dbReference type="EMBL" id="NBNE01011141">
    <property type="protein sequence ID" value="OWY96855.1"/>
    <property type="molecule type" value="Genomic_DNA"/>
</dbReference>
<name>A0A225UU78_9STRA</name>
<evidence type="ECO:0000256" key="1">
    <source>
        <dbReference type="SAM" id="Coils"/>
    </source>
</evidence>
<feature type="region of interest" description="Disordered" evidence="2">
    <location>
        <begin position="17"/>
        <end position="41"/>
    </location>
</feature>
<evidence type="ECO:0000313" key="4">
    <source>
        <dbReference type="Proteomes" id="UP000198211"/>
    </source>
</evidence>